<protein>
    <submittedName>
        <fullName evidence="1">Uncharacterized protein</fullName>
    </submittedName>
</protein>
<organism evidence="1 2">
    <name type="scientific">Paenibacillus aceti</name>
    <dbReference type="NCBI Taxonomy" id="1820010"/>
    <lineage>
        <taxon>Bacteria</taxon>
        <taxon>Bacillati</taxon>
        <taxon>Bacillota</taxon>
        <taxon>Bacilli</taxon>
        <taxon>Bacillales</taxon>
        <taxon>Paenibacillaceae</taxon>
        <taxon>Paenibacillus</taxon>
    </lineage>
</organism>
<keyword evidence="2" id="KW-1185">Reference proteome</keyword>
<reference evidence="2" key="1">
    <citation type="journal article" date="2019" name="Int. J. Syst. Evol. Microbiol.">
        <title>The Global Catalogue of Microorganisms (GCM) 10K type strain sequencing project: providing services to taxonomists for standard genome sequencing and annotation.</title>
        <authorList>
            <consortium name="The Broad Institute Genomics Platform"/>
            <consortium name="The Broad Institute Genome Sequencing Center for Infectious Disease"/>
            <person name="Wu L."/>
            <person name="Ma J."/>
        </authorList>
    </citation>
    <scope>NUCLEOTIDE SEQUENCE [LARGE SCALE GENOMIC DNA]</scope>
    <source>
        <strain evidence="2">CGMCC 1.15420</strain>
    </source>
</reference>
<name>A0ABQ1VNV9_9BACL</name>
<gene>
    <name evidence="1" type="ORF">GCM10010913_03440</name>
</gene>
<sequence>MVAIIAIAGSTGITLGAACAGPLLALLEAAVERECGKSEDDANDQDIGHE</sequence>
<dbReference type="EMBL" id="BMIW01000002">
    <property type="protein sequence ID" value="GGF85321.1"/>
    <property type="molecule type" value="Genomic_DNA"/>
</dbReference>
<evidence type="ECO:0000313" key="1">
    <source>
        <dbReference type="EMBL" id="GGF85321.1"/>
    </source>
</evidence>
<evidence type="ECO:0000313" key="2">
    <source>
        <dbReference type="Proteomes" id="UP000608420"/>
    </source>
</evidence>
<dbReference type="Proteomes" id="UP000608420">
    <property type="component" value="Unassembled WGS sequence"/>
</dbReference>
<accession>A0ABQ1VNV9</accession>
<comment type="caution">
    <text evidence="1">The sequence shown here is derived from an EMBL/GenBank/DDBJ whole genome shotgun (WGS) entry which is preliminary data.</text>
</comment>
<proteinExistence type="predicted"/>